<keyword evidence="7 8" id="KW-0472">Membrane</keyword>
<keyword evidence="4" id="KW-1003">Cell membrane</keyword>
<sequence>MSAARAGLWLGLGFLYLPIVLLVAYAFSADRIPFQWGGFSLRWFVALAGDERLIEAALLSLRVAAGAATLAVLVGGLAGFALARFGPFRGRALFGALIGAPLVLPEVVTGLSLLLLFVALEGAIGWPAGRGALTVLLAHATLGAAYAAVVIQARLAEADRSLEEAAMDLGATPFVAFRTVTLPLMAPSLLAAWLLAFTLSLDDVVLASFVSGPAGTTLPMVLFSRLKLGLTPEVNALGAVIVAVAAVALGLAALLLARVDARRGGG</sequence>
<dbReference type="Proteomes" id="UP000597507">
    <property type="component" value="Unassembled WGS sequence"/>
</dbReference>
<keyword evidence="3 8" id="KW-0813">Transport</keyword>
<evidence type="ECO:0000313" key="10">
    <source>
        <dbReference type="EMBL" id="GGG22388.1"/>
    </source>
</evidence>
<reference evidence="10 11" key="1">
    <citation type="journal article" date="2014" name="Int. J. Syst. Evol. Microbiol.">
        <title>Complete genome sequence of Corynebacterium casei LMG S-19264T (=DSM 44701T), isolated from a smear-ripened cheese.</title>
        <authorList>
            <consortium name="US DOE Joint Genome Institute (JGI-PGF)"/>
            <person name="Walter F."/>
            <person name="Albersmeier A."/>
            <person name="Kalinowski J."/>
            <person name="Ruckert C."/>
        </authorList>
    </citation>
    <scope>NUCLEOTIDE SEQUENCE [LARGE SCALE GENOMIC DNA]</scope>
    <source>
        <strain evidence="10 11">CGMCC 1.16330</strain>
    </source>
</reference>
<accession>A0A8J2Z9K2</accession>
<dbReference type="CDD" id="cd06261">
    <property type="entry name" value="TM_PBP2"/>
    <property type="match status" value="1"/>
</dbReference>
<dbReference type="PANTHER" id="PTHR43848:SF2">
    <property type="entry name" value="PUTRESCINE TRANSPORT SYSTEM PERMEASE PROTEIN POTI"/>
    <property type="match status" value="1"/>
</dbReference>
<feature type="transmembrane region" description="Helical" evidence="8">
    <location>
        <begin position="175"/>
        <end position="197"/>
    </location>
</feature>
<dbReference type="EMBL" id="BMKS01000002">
    <property type="protein sequence ID" value="GGG22388.1"/>
    <property type="molecule type" value="Genomic_DNA"/>
</dbReference>
<feature type="transmembrane region" description="Helical" evidence="8">
    <location>
        <begin position="7"/>
        <end position="27"/>
    </location>
</feature>
<evidence type="ECO:0000256" key="7">
    <source>
        <dbReference type="ARBA" id="ARBA00023136"/>
    </source>
</evidence>
<comment type="caution">
    <text evidence="10">The sequence shown here is derived from an EMBL/GenBank/DDBJ whole genome shotgun (WGS) entry which is preliminary data.</text>
</comment>
<keyword evidence="6 8" id="KW-1133">Transmembrane helix</keyword>
<evidence type="ECO:0000259" key="9">
    <source>
        <dbReference type="PROSITE" id="PS50928"/>
    </source>
</evidence>
<comment type="subcellular location">
    <subcellularLocation>
        <location evidence="1 8">Cell membrane</location>
        <topology evidence="1 8">Multi-pass membrane protein</topology>
    </subcellularLocation>
</comment>
<dbReference type="InterPro" id="IPR000515">
    <property type="entry name" value="MetI-like"/>
</dbReference>
<dbReference type="AlphaFoldDB" id="A0A8J2Z9K2"/>
<evidence type="ECO:0000256" key="1">
    <source>
        <dbReference type="ARBA" id="ARBA00004651"/>
    </source>
</evidence>
<evidence type="ECO:0000256" key="5">
    <source>
        <dbReference type="ARBA" id="ARBA00022692"/>
    </source>
</evidence>
<feature type="transmembrane region" description="Helical" evidence="8">
    <location>
        <begin position="132"/>
        <end position="155"/>
    </location>
</feature>
<gene>
    <name evidence="10" type="ORF">GCM10010964_08230</name>
</gene>
<dbReference type="Pfam" id="PF00528">
    <property type="entry name" value="BPD_transp_1"/>
    <property type="match status" value="1"/>
</dbReference>
<dbReference type="GO" id="GO:0055085">
    <property type="term" value="P:transmembrane transport"/>
    <property type="evidence" value="ECO:0007669"/>
    <property type="project" value="InterPro"/>
</dbReference>
<evidence type="ECO:0000256" key="3">
    <source>
        <dbReference type="ARBA" id="ARBA00022448"/>
    </source>
</evidence>
<dbReference type="Gene3D" id="1.10.3720.10">
    <property type="entry name" value="MetI-like"/>
    <property type="match status" value="1"/>
</dbReference>
<dbReference type="SUPFAM" id="SSF161098">
    <property type="entry name" value="MetI-like"/>
    <property type="match status" value="1"/>
</dbReference>
<evidence type="ECO:0000313" key="11">
    <source>
        <dbReference type="Proteomes" id="UP000597507"/>
    </source>
</evidence>
<organism evidence="10 11">
    <name type="scientific">Caldovatus sediminis</name>
    <dbReference type="NCBI Taxonomy" id="2041189"/>
    <lineage>
        <taxon>Bacteria</taxon>
        <taxon>Pseudomonadati</taxon>
        <taxon>Pseudomonadota</taxon>
        <taxon>Alphaproteobacteria</taxon>
        <taxon>Acetobacterales</taxon>
        <taxon>Roseomonadaceae</taxon>
        <taxon>Caldovatus</taxon>
    </lineage>
</organism>
<feature type="transmembrane region" description="Helical" evidence="8">
    <location>
        <begin position="94"/>
        <end position="120"/>
    </location>
</feature>
<feature type="transmembrane region" description="Helical" evidence="8">
    <location>
        <begin position="61"/>
        <end position="82"/>
    </location>
</feature>
<proteinExistence type="inferred from homology"/>
<keyword evidence="5 8" id="KW-0812">Transmembrane</keyword>
<dbReference type="InterPro" id="IPR035906">
    <property type="entry name" value="MetI-like_sf"/>
</dbReference>
<evidence type="ECO:0000256" key="4">
    <source>
        <dbReference type="ARBA" id="ARBA00022475"/>
    </source>
</evidence>
<feature type="transmembrane region" description="Helical" evidence="8">
    <location>
        <begin position="236"/>
        <end position="257"/>
    </location>
</feature>
<keyword evidence="11" id="KW-1185">Reference proteome</keyword>
<dbReference type="PROSITE" id="PS50928">
    <property type="entry name" value="ABC_TM1"/>
    <property type="match status" value="1"/>
</dbReference>
<dbReference type="RefSeq" id="WP_188898734.1">
    <property type="nucleotide sequence ID" value="NZ_BMKS01000002.1"/>
</dbReference>
<dbReference type="InterPro" id="IPR051789">
    <property type="entry name" value="Bact_Polyamine_Transport"/>
</dbReference>
<evidence type="ECO:0000256" key="6">
    <source>
        <dbReference type="ARBA" id="ARBA00022989"/>
    </source>
</evidence>
<evidence type="ECO:0000256" key="2">
    <source>
        <dbReference type="ARBA" id="ARBA00007069"/>
    </source>
</evidence>
<name>A0A8J2Z9K2_9PROT</name>
<comment type="similarity">
    <text evidence="2">Belongs to the binding-protein-dependent transport system permease family. CysTW subfamily.</text>
</comment>
<feature type="domain" description="ABC transmembrane type-1" evidence="9">
    <location>
        <begin position="57"/>
        <end position="253"/>
    </location>
</feature>
<dbReference type="PANTHER" id="PTHR43848">
    <property type="entry name" value="PUTRESCINE TRANSPORT SYSTEM PERMEASE PROTEIN POTI"/>
    <property type="match status" value="1"/>
</dbReference>
<protein>
    <submittedName>
        <fullName evidence="10">Putrescine ABC transporter permease PotI</fullName>
    </submittedName>
</protein>
<dbReference type="GO" id="GO:0005886">
    <property type="term" value="C:plasma membrane"/>
    <property type="evidence" value="ECO:0007669"/>
    <property type="project" value="UniProtKB-SubCell"/>
</dbReference>
<evidence type="ECO:0000256" key="8">
    <source>
        <dbReference type="RuleBase" id="RU363032"/>
    </source>
</evidence>